<evidence type="ECO:0000313" key="1">
    <source>
        <dbReference type="EMBL" id="EZA62880.1"/>
    </source>
</evidence>
<reference evidence="1 2" key="1">
    <citation type="journal article" date="2014" name="Curr. Biol.">
        <title>The genome of the clonal raider ant Cerapachys biroi.</title>
        <authorList>
            <person name="Oxley P.R."/>
            <person name="Ji L."/>
            <person name="Fetter-Pruneda I."/>
            <person name="McKenzie S.K."/>
            <person name="Li C."/>
            <person name="Hu H."/>
            <person name="Zhang G."/>
            <person name="Kronauer D.J."/>
        </authorList>
    </citation>
    <scope>NUCLEOTIDE SEQUENCE [LARGE SCALE GENOMIC DNA]</scope>
</reference>
<protein>
    <submittedName>
        <fullName evidence="1">Uncharacterized protein</fullName>
    </submittedName>
</protein>
<organism evidence="1 2">
    <name type="scientific">Ooceraea biroi</name>
    <name type="common">Clonal raider ant</name>
    <name type="synonym">Cerapachys biroi</name>
    <dbReference type="NCBI Taxonomy" id="2015173"/>
    <lineage>
        <taxon>Eukaryota</taxon>
        <taxon>Metazoa</taxon>
        <taxon>Ecdysozoa</taxon>
        <taxon>Arthropoda</taxon>
        <taxon>Hexapoda</taxon>
        <taxon>Insecta</taxon>
        <taxon>Pterygota</taxon>
        <taxon>Neoptera</taxon>
        <taxon>Endopterygota</taxon>
        <taxon>Hymenoptera</taxon>
        <taxon>Apocrita</taxon>
        <taxon>Aculeata</taxon>
        <taxon>Formicoidea</taxon>
        <taxon>Formicidae</taxon>
        <taxon>Dorylinae</taxon>
        <taxon>Ooceraea</taxon>
    </lineage>
</organism>
<dbReference type="EMBL" id="KK107013">
    <property type="protein sequence ID" value="EZA62880.1"/>
    <property type="molecule type" value="Genomic_DNA"/>
</dbReference>
<evidence type="ECO:0000313" key="2">
    <source>
        <dbReference type="Proteomes" id="UP000053097"/>
    </source>
</evidence>
<proteinExistence type="predicted"/>
<name>A0A026X3J5_OOCBI</name>
<feature type="non-terminal residue" evidence="1">
    <location>
        <position position="83"/>
    </location>
</feature>
<gene>
    <name evidence="1" type="ORF">X777_04589</name>
</gene>
<dbReference type="AlphaFoldDB" id="A0A026X3J5"/>
<keyword evidence="2" id="KW-1185">Reference proteome</keyword>
<dbReference type="Proteomes" id="UP000053097">
    <property type="component" value="Unassembled WGS sequence"/>
</dbReference>
<sequence length="83" mass="9133">MERTVVHVTGCALGVERRGQCFPSKAKGPGEPRARVGTRIPASRIRPSVVQHRPSGGPARSEQGEKRNRILSWLGFLLYLQPS</sequence>
<accession>A0A026X3J5</accession>